<geneLocation type="chloroplast" evidence="10"/>
<keyword evidence="10" id="KW-0934">Plastid</keyword>
<evidence type="ECO:0000256" key="1">
    <source>
        <dbReference type="ARBA" id="ARBA00004083"/>
    </source>
</evidence>
<name>A0A1Z1MCE7_9FLOR</name>
<evidence type="ECO:0000256" key="9">
    <source>
        <dbReference type="SAM" id="MobiDB-lite"/>
    </source>
</evidence>
<dbReference type="PANTHER" id="PTHR10746">
    <property type="entry name" value="50S RIBOSOMAL PROTEIN L4"/>
    <property type="match status" value="1"/>
</dbReference>
<proteinExistence type="inferred from homology"/>
<dbReference type="InterPro" id="IPR002136">
    <property type="entry name" value="Ribosomal_uL4"/>
</dbReference>
<keyword evidence="6 8" id="KW-0687">Ribonucleoprotein</keyword>
<gene>
    <name evidence="8 10" type="primary">rpl4</name>
</gene>
<dbReference type="EMBL" id="MF101429">
    <property type="protein sequence ID" value="ARW63768.1"/>
    <property type="molecule type" value="Genomic_DNA"/>
</dbReference>
<sequence length="214" mass="24095">MAIKESITYKVIDKLENNNSISIDLEINGSPEQQMYCIHRSLKNHLTNNRIKKASTKTRSEVSGGGRKPWKQKGTGRARAGSIRSPLWKGGGVIFGPIQRKYTSKINKKEKKLAVNTMLYNKSSKTVCVDEIFINTSIAKTKNALLNLKELGISLKQNNKILIIVENKVKTTQMSFRNLPNIELIESKHINILSLLKADIILISIQAINRLNIK</sequence>
<dbReference type="GO" id="GO:0006412">
    <property type="term" value="P:translation"/>
    <property type="evidence" value="ECO:0007669"/>
    <property type="project" value="UniProtKB-UniRule"/>
</dbReference>
<evidence type="ECO:0000256" key="2">
    <source>
        <dbReference type="ARBA" id="ARBA00010528"/>
    </source>
</evidence>
<dbReference type="InterPro" id="IPR013005">
    <property type="entry name" value="Ribosomal_uL4-like"/>
</dbReference>
<dbReference type="Gene3D" id="3.40.1370.10">
    <property type="match status" value="1"/>
</dbReference>
<feature type="region of interest" description="Disordered" evidence="9">
    <location>
        <begin position="54"/>
        <end position="77"/>
    </location>
</feature>
<keyword evidence="3 8" id="KW-0699">rRNA-binding</keyword>
<evidence type="ECO:0000256" key="6">
    <source>
        <dbReference type="ARBA" id="ARBA00023274"/>
    </source>
</evidence>
<reference evidence="10" key="1">
    <citation type="journal article" date="2017" name="J. Phycol.">
        <title>Analysis of chloroplast genomes and a supermatrix inform reclassification of the Rhodomelaceae (Rhodophyta).</title>
        <authorList>
            <person name="Diaz-Tapia P."/>
            <person name="Maggs C.A."/>
            <person name="West J.A."/>
            <person name="Verbruggen H."/>
        </authorList>
    </citation>
    <scope>NUCLEOTIDE SEQUENCE</scope>
    <source>
        <strain evidence="10">PD620</strain>
    </source>
</reference>
<keyword evidence="5 8" id="KW-0689">Ribosomal protein</keyword>
<comment type="similarity">
    <text evidence="2 8">Belongs to the universal ribosomal protein uL4 family.</text>
</comment>
<protein>
    <recommendedName>
        <fullName evidence="7 8">Large ribosomal subunit protein uL4c</fullName>
    </recommendedName>
</protein>
<dbReference type="SUPFAM" id="SSF52166">
    <property type="entry name" value="Ribosomal protein L4"/>
    <property type="match status" value="1"/>
</dbReference>
<accession>A0A1Z1MCE7</accession>
<evidence type="ECO:0000256" key="3">
    <source>
        <dbReference type="ARBA" id="ARBA00022730"/>
    </source>
</evidence>
<comment type="subunit">
    <text evidence="8">Part of the 50S ribosomal subunit.</text>
</comment>
<evidence type="ECO:0000313" key="10">
    <source>
        <dbReference type="EMBL" id="ARW63768.1"/>
    </source>
</evidence>
<organism evidence="10">
    <name type="scientific">Chondria sp.</name>
    <name type="common">in: red algae</name>
    <dbReference type="NCBI Taxonomy" id="1982705"/>
    <lineage>
        <taxon>Eukaryota</taxon>
        <taxon>Rhodophyta</taxon>
        <taxon>Florideophyceae</taxon>
        <taxon>Rhodymeniophycidae</taxon>
        <taxon>Ceramiales</taxon>
        <taxon>Rhodomelaceae</taxon>
        <taxon>Chondrieae</taxon>
        <taxon>Chondria</taxon>
    </lineage>
</organism>
<dbReference type="HAMAP" id="MF_01328_B">
    <property type="entry name" value="Ribosomal_uL4_B"/>
    <property type="match status" value="1"/>
</dbReference>
<dbReference type="GO" id="GO:0003735">
    <property type="term" value="F:structural constituent of ribosome"/>
    <property type="evidence" value="ECO:0007669"/>
    <property type="project" value="InterPro"/>
</dbReference>
<dbReference type="InterPro" id="IPR023574">
    <property type="entry name" value="Ribosomal_uL4_dom_sf"/>
</dbReference>
<evidence type="ECO:0000256" key="5">
    <source>
        <dbReference type="ARBA" id="ARBA00022980"/>
    </source>
</evidence>
<comment type="subcellular location">
    <subcellularLocation>
        <location evidence="8">Plastid</location>
        <location evidence="8">Chloroplast</location>
    </subcellularLocation>
</comment>
<evidence type="ECO:0000256" key="4">
    <source>
        <dbReference type="ARBA" id="ARBA00022884"/>
    </source>
</evidence>
<dbReference type="AlphaFoldDB" id="A0A1Z1MCE7"/>
<dbReference type="PANTHER" id="PTHR10746:SF17">
    <property type="entry name" value="LARGE RIBOSOMAL SUBUNIT PROTEIN UL4C"/>
    <property type="match status" value="1"/>
</dbReference>
<dbReference type="GO" id="GO:0019843">
    <property type="term" value="F:rRNA binding"/>
    <property type="evidence" value="ECO:0007669"/>
    <property type="project" value="UniProtKB-UniRule"/>
</dbReference>
<dbReference type="NCBIfam" id="TIGR03953">
    <property type="entry name" value="rplD_bact"/>
    <property type="match status" value="1"/>
</dbReference>
<keyword evidence="10" id="KW-0150">Chloroplast</keyword>
<comment type="function">
    <text evidence="1 8">Probably binds the 23S rRNA.</text>
</comment>
<dbReference type="GO" id="GO:1990904">
    <property type="term" value="C:ribonucleoprotein complex"/>
    <property type="evidence" value="ECO:0007669"/>
    <property type="project" value="UniProtKB-KW"/>
</dbReference>
<dbReference type="GO" id="GO:0009507">
    <property type="term" value="C:chloroplast"/>
    <property type="evidence" value="ECO:0007669"/>
    <property type="project" value="UniProtKB-SubCell"/>
</dbReference>
<dbReference type="GO" id="GO:0005840">
    <property type="term" value="C:ribosome"/>
    <property type="evidence" value="ECO:0007669"/>
    <property type="project" value="UniProtKB-KW"/>
</dbReference>
<keyword evidence="4 8" id="KW-0694">RNA-binding</keyword>
<dbReference type="Pfam" id="PF00573">
    <property type="entry name" value="Ribosomal_L4"/>
    <property type="match status" value="1"/>
</dbReference>
<evidence type="ECO:0000256" key="8">
    <source>
        <dbReference type="HAMAP-Rule" id="MF_01328"/>
    </source>
</evidence>
<evidence type="ECO:0000256" key="7">
    <source>
        <dbReference type="ARBA" id="ARBA00035208"/>
    </source>
</evidence>